<name>A0A2K2FR25_9CLOT</name>
<dbReference type="KEGG" id="cthd:CDO33_11200"/>
<reference evidence="5 6" key="1">
    <citation type="submission" date="2017-06" db="EMBL/GenBank/DDBJ databases">
        <title>Investigating the central metabolism of Clostridium thermosuccinogenes.</title>
        <authorList>
            <person name="Koendjbiharie J.G."/>
            <person name="van Kranenburg R."/>
        </authorList>
    </citation>
    <scope>NUCLEOTIDE SEQUENCE [LARGE SCALE GENOMIC DNA]</scope>
    <source>
        <strain evidence="5 6">DSM 5806</strain>
    </source>
</reference>
<comment type="caution">
    <text evidence="5">The sequence shown here is derived from an EMBL/GenBank/DDBJ whole genome shotgun (WGS) entry which is preliminary data.</text>
</comment>
<dbReference type="PROSITE" id="PS01124">
    <property type="entry name" value="HTH_ARAC_FAMILY_2"/>
    <property type="match status" value="1"/>
</dbReference>
<accession>A0A2K2FR25</accession>
<dbReference type="InterPro" id="IPR018771">
    <property type="entry name" value="PocR_dom"/>
</dbReference>
<evidence type="ECO:0000256" key="2">
    <source>
        <dbReference type="ARBA" id="ARBA00023125"/>
    </source>
</evidence>
<proteinExistence type="predicted"/>
<dbReference type="InterPro" id="IPR009057">
    <property type="entry name" value="Homeodomain-like_sf"/>
</dbReference>
<dbReference type="Pfam" id="PF10114">
    <property type="entry name" value="PocR"/>
    <property type="match status" value="1"/>
</dbReference>
<gene>
    <name evidence="5" type="ORF">CDQ84_02280</name>
</gene>
<keyword evidence="1" id="KW-0805">Transcription regulation</keyword>
<feature type="domain" description="HTH araC/xylS-type" evidence="4">
    <location>
        <begin position="202"/>
        <end position="300"/>
    </location>
</feature>
<dbReference type="PANTHER" id="PTHR43280">
    <property type="entry name" value="ARAC-FAMILY TRANSCRIPTIONAL REGULATOR"/>
    <property type="match status" value="1"/>
</dbReference>
<dbReference type="InterPro" id="IPR020449">
    <property type="entry name" value="Tscrpt_reg_AraC-type_HTH"/>
</dbReference>
<dbReference type="PROSITE" id="PS00041">
    <property type="entry name" value="HTH_ARAC_FAMILY_1"/>
    <property type="match status" value="1"/>
</dbReference>
<sequence length="311" mass="35597">MKFDAEPMSILDKSMKWLCSGKKIHISIHDASGVFQSNPDLKLHPIYKVHYNDFCNKAKTTCAGLRFCLRCKACSIRKAFSVNEMYVGRCYLGITEIVKPVVLNGRKICVIYLGNMTEEEKLPSIKGMIHKACGITGVKENLLLDALEGTEKVGKQDIEQYKEIVEVVSHLIRQTLLNYMKRDRTEEMLITAAGSGKHWIIDAVENYIRAYYDRDLKLSYLSKLYFVNPDYLCRLFRKETGKNFSEYVNDIRIEKSKQLLTGSDDAIMNIALQVGYNNVTYFNRVFRKQTGISPGEYRKVLKSHGNGDTVL</sequence>
<dbReference type="Pfam" id="PF12833">
    <property type="entry name" value="HTH_18"/>
    <property type="match status" value="1"/>
</dbReference>
<dbReference type="PRINTS" id="PR00032">
    <property type="entry name" value="HTHARAC"/>
</dbReference>
<evidence type="ECO:0000256" key="1">
    <source>
        <dbReference type="ARBA" id="ARBA00023015"/>
    </source>
</evidence>
<dbReference type="EMBL" id="NIOJ01000003">
    <property type="protein sequence ID" value="PNU01233.1"/>
    <property type="molecule type" value="Genomic_DNA"/>
</dbReference>
<dbReference type="RefSeq" id="WP_103080090.1">
    <property type="nucleotide sequence ID" value="NZ_CP021850.1"/>
</dbReference>
<dbReference type="GO" id="GO:0043565">
    <property type="term" value="F:sequence-specific DNA binding"/>
    <property type="evidence" value="ECO:0007669"/>
    <property type="project" value="InterPro"/>
</dbReference>
<dbReference type="Gene3D" id="1.10.10.60">
    <property type="entry name" value="Homeodomain-like"/>
    <property type="match status" value="2"/>
</dbReference>
<dbReference type="PANTHER" id="PTHR43280:SF10">
    <property type="entry name" value="REGULATORY PROTEIN POCR"/>
    <property type="match status" value="1"/>
</dbReference>
<dbReference type="Proteomes" id="UP000236151">
    <property type="component" value="Unassembled WGS sequence"/>
</dbReference>
<evidence type="ECO:0000313" key="5">
    <source>
        <dbReference type="EMBL" id="PNU01233.1"/>
    </source>
</evidence>
<keyword evidence="6" id="KW-1185">Reference proteome</keyword>
<dbReference type="OrthoDB" id="1650670at2"/>
<evidence type="ECO:0000259" key="4">
    <source>
        <dbReference type="PROSITE" id="PS01124"/>
    </source>
</evidence>
<evidence type="ECO:0000256" key="3">
    <source>
        <dbReference type="ARBA" id="ARBA00023163"/>
    </source>
</evidence>
<dbReference type="SUPFAM" id="SSF46689">
    <property type="entry name" value="Homeodomain-like"/>
    <property type="match status" value="2"/>
</dbReference>
<keyword evidence="3" id="KW-0804">Transcription</keyword>
<dbReference type="GO" id="GO:0003700">
    <property type="term" value="F:DNA-binding transcription factor activity"/>
    <property type="evidence" value="ECO:0007669"/>
    <property type="project" value="InterPro"/>
</dbReference>
<organism evidence="5 6">
    <name type="scientific">Clostridium thermosuccinogenes</name>
    <dbReference type="NCBI Taxonomy" id="84032"/>
    <lineage>
        <taxon>Bacteria</taxon>
        <taxon>Bacillati</taxon>
        <taxon>Bacillota</taxon>
        <taxon>Clostridia</taxon>
        <taxon>Eubacteriales</taxon>
        <taxon>Clostridiaceae</taxon>
        <taxon>Clostridium</taxon>
    </lineage>
</organism>
<keyword evidence="2" id="KW-0238">DNA-binding</keyword>
<dbReference type="AlphaFoldDB" id="A0A2K2FR25"/>
<evidence type="ECO:0000313" key="6">
    <source>
        <dbReference type="Proteomes" id="UP000236151"/>
    </source>
</evidence>
<dbReference type="SMART" id="SM00342">
    <property type="entry name" value="HTH_ARAC"/>
    <property type="match status" value="1"/>
</dbReference>
<protein>
    <recommendedName>
        <fullName evidence="4">HTH araC/xylS-type domain-containing protein</fullName>
    </recommendedName>
</protein>
<dbReference type="InterPro" id="IPR018060">
    <property type="entry name" value="HTH_AraC"/>
</dbReference>
<dbReference type="InterPro" id="IPR018062">
    <property type="entry name" value="HTH_AraC-typ_CS"/>
</dbReference>